<evidence type="ECO:0000313" key="1">
    <source>
        <dbReference type="EMBL" id="JAG30390.1"/>
    </source>
</evidence>
<organism evidence="1">
    <name type="scientific">Lygus hesperus</name>
    <name type="common">Western plant bug</name>
    <dbReference type="NCBI Taxonomy" id="30085"/>
    <lineage>
        <taxon>Eukaryota</taxon>
        <taxon>Metazoa</taxon>
        <taxon>Ecdysozoa</taxon>
        <taxon>Arthropoda</taxon>
        <taxon>Hexapoda</taxon>
        <taxon>Insecta</taxon>
        <taxon>Pterygota</taxon>
        <taxon>Neoptera</taxon>
        <taxon>Paraneoptera</taxon>
        <taxon>Hemiptera</taxon>
        <taxon>Heteroptera</taxon>
        <taxon>Panheteroptera</taxon>
        <taxon>Cimicomorpha</taxon>
        <taxon>Miridae</taxon>
        <taxon>Mirini</taxon>
        <taxon>Lygus</taxon>
    </lineage>
</organism>
<accession>A0A0A9YLH5</accession>
<feature type="non-terminal residue" evidence="1">
    <location>
        <position position="1"/>
    </location>
</feature>
<reference evidence="1" key="2">
    <citation type="submission" date="2014-07" db="EMBL/GenBank/DDBJ databases">
        <authorList>
            <person name="Hull J."/>
        </authorList>
    </citation>
    <scope>NUCLEOTIDE SEQUENCE</scope>
</reference>
<reference evidence="1" key="1">
    <citation type="journal article" date="2014" name="PLoS ONE">
        <title>Transcriptome-Based Identification of ABC Transporters in the Western Tarnished Plant Bug Lygus hesperus.</title>
        <authorList>
            <person name="Hull J.J."/>
            <person name="Chaney K."/>
            <person name="Geib S.M."/>
            <person name="Fabrick J.A."/>
            <person name="Brent C.S."/>
            <person name="Walsh D."/>
            <person name="Lavine L.C."/>
        </authorList>
    </citation>
    <scope>NUCLEOTIDE SEQUENCE</scope>
</reference>
<proteinExistence type="predicted"/>
<sequence>SIPRPGPAPSPNPRRSSTHLYFFPEPQIHMPDALLTVNASLALIQPHTRLCCSIHWSASLFDNTFTKLDIFVGQKSIDRTHQRRKRKVFLFTELSSYSMASRTEQ</sequence>
<gene>
    <name evidence="1" type="primary">Runx1</name>
    <name evidence="1" type="ORF">CM83_16277</name>
</gene>
<name>A0A0A9YLH5_LYGHE</name>
<protein>
    <submittedName>
        <fullName evidence="1">Runt-related transcription factor 1</fullName>
    </submittedName>
</protein>
<dbReference type="EMBL" id="GBHO01013214">
    <property type="protein sequence ID" value="JAG30390.1"/>
    <property type="molecule type" value="Transcribed_RNA"/>
</dbReference>
<dbReference type="AlphaFoldDB" id="A0A0A9YLH5"/>